<reference evidence="3 4" key="1">
    <citation type="submission" date="2020-08" db="EMBL/GenBank/DDBJ databases">
        <title>Sequencing the genomes of 1000 actinobacteria strains.</title>
        <authorList>
            <person name="Klenk H.-P."/>
        </authorList>
    </citation>
    <scope>NUCLEOTIDE SEQUENCE [LARGE SCALE GENOMIC DNA]</scope>
    <source>
        <strain evidence="3 4">DSM 20146</strain>
    </source>
</reference>
<dbReference type="InterPro" id="IPR006311">
    <property type="entry name" value="TAT_signal"/>
</dbReference>
<organism evidence="3 4">
    <name type="scientific">Leifsonia aquatica</name>
    <name type="common">Corynebacterium aquaticum</name>
    <dbReference type="NCBI Taxonomy" id="144185"/>
    <lineage>
        <taxon>Bacteria</taxon>
        <taxon>Bacillati</taxon>
        <taxon>Actinomycetota</taxon>
        <taxon>Actinomycetes</taxon>
        <taxon>Micrococcales</taxon>
        <taxon>Microbacteriaceae</taxon>
        <taxon>Leifsonia</taxon>
    </lineage>
</organism>
<sequence length="145" mass="14623">MPEVSRRAVMATALGGLGLAVLVPAAPAFARTAAGAGSSTPVAAPASGLADPVRSLFTPAIGRAFTAVDGERTLHIVLTAVEDLSPDAAGDEHRFLLLFTADGYSPADGIFTLSRAGAPDVALFISPIGRGGLTRTLQAVVNRTA</sequence>
<feature type="signal peptide" evidence="1">
    <location>
        <begin position="1"/>
        <end position="30"/>
    </location>
</feature>
<keyword evidence="4" id="KW-1185">Reference proteome</keyword>
<feature type="domain" description="DUF6916" evidence="2">
    <location>
        <begin position="55"/>
        <end position="140"/>
    </location>
</feature>
<proteinExistence type="predicted"/>
<dbReference type="Proteomes" id="UP000538196">
    <property type="component" value="Unassembled WGS sequence"/>
</dbReference>
<dbReference type="AlphaFoldDB" id="A0A7W4YLL7"/>
<dbReference type="RefSeq" id="WP_039921534.1">
    <property type="nucleotide sequence ID" value="NZ_JACHVP010000004.1"/>
</dbReference>
<evidence type="ECO:0000256" key="1">
    <source>
        <dbReference type="SAM" id="SignalP"/>
    </source>
</evidence>
<evidence type="ECO:0000313" key="3">
    <source>
        <dbReference type="EMBL" id="MBB2968814.1"/>
    </source>
</evidence>
<keyword evidence="1" id="KW-0732">Signal</keyword>
<dbReference type="EMBL" id="JACHVP010000004">
    <property type="protein sequence ID" value="MBB2968814.1"/>
    <property type="molecule type" value="Genomic_DNA"/>
</dbReference>
<name>A0A7W4YLL7_LEIAQ</name>
<feature type="chain" id="PRO_5030575400" description="DUF6916 domain-containing protein" evidence="1">
    <location>
        <begin position="31"/>
        <end position="145"/>
    </location>
</feature>
<evidence type="ECO:0000313" key="4">
    <source>
        <dbReference type="Proteomes" id="UP000538196"/>
    </source>
</evidence>
<dbReference type="Pfam" id="PF21880">
    <property type="entry name" value="DUF6916"/>
    <property type="match status" value="1"/>
</dbReference>
<accession>A0A7W4YLL7</accession>
<dbReference type="PROSITE" id="PS51318">
    <property type="entry name" value="TAT"/>
    <property type="match status" value="1"/>
</dbReference>
<comment type="caution">
    <text evidence="3">The sequence shown here is derived from an EMBL/GenBank/DDBJ whole genome shotgun (WGS) entry which is preliminary data.</text>
</comment>
<gene>
    <name evidence="3" type="ORF">FHX33_003590</name>
</gene>
<evidence type="ECO:0000259" key="2">
    <source>
        <dbReference type="Pfam" id="PF21880"/>
    </source>
</evidence>
<protein>
    <recommendedName>
        <fullName evidence="2">DUF6916 domain-containing protein</fullName>
    </recommendedName>
</protein>
<dbReference type="InterPro" id="IPR054209">
    <property type="entry name" value="DUF6916"/>
</dbReference>